<dbReference type="AlphaFoldDB" id="A0A1U7PQP7"/>
<proteinExistence type="predicted"/>
<dbReference type="Proteomes" id="UP000187550">
    <property type="component" value="Unassembled WGS sequence"/>
</dbReference>
<protein>
    <recommendedName>
        <fullName evidence="4">DUF1269 domain-containing protein</fullName>
    </recommendedName>
</protein>
<accession>A0A1U7PQP7</accession>
<keyword evidence="3" id="KW-1185">Reference proteome</keyword>
<evidence type="ECO:0008006" key="4">
    <source>
        <dbReference type="Google" id="ProtNLM"/>
    </source>
</evidence>
<evidence type="ECO:0000256" key="1">
    <source>
        <dbReference type="SAM" id="Coils"/>
    </source>
</evidence>
<evidence type="ECO:0000313" key="3">
    <source>
        <dbReference type="Proteomes" id="UP000187550"/>
    </source>
</evidence>
<evidence type="ECO:0000313" key="2">
    <source>
        <dbReference type="EMBL" id="SIT93053.1"/>
    </source>
</evidence>
<gene>
    <name evidence="2" type="ORF">SAMN05428946_2932</name>
</gene>
<dbReference type="STRING" id="550447.SAMN05428946_2932"/>
<name>A0A1U7PQP7_9BACI</name>
<keyword evidence="1" id="KW-0175">Coiled coil</keyword>
<reference evidence="3" key="1">
    <citation type="submission" date="2017-01" db="EMBL/GenBank/DDBJ databases">
        <authorList>
            <person name="Varghese N."/>
            <person name="Submissions S."/>
        </authorList>
    </citation>
    <scope>NUCLEOTIDE SEQUENCE [LARGE SCALE GENOMIC DNA]</scope>
    <source>
        <strain evidence="3">MNA4</strain>
    </source>
</reference>
<dbReference type="EMBL" id="FTPL01000005">
    <property type="protein sequence ID" value="SIT93053.1"/>
    <property type="molecule type" value="Genomic_DNA"/>
</dbReference>
<feature type="coiled-coil region" evidence="1">
    <location>
        <begin position="173"/>
        <end position="203"/>
    </location>
</feature>
<organism evidence="2 3">
    <name type="scientific">Edaphobacillus lindanitolerans</name>
    <dbReference type="NCBI Taxonomy" id="550447"/>
    <lineage>
        <taxon>Bacteria</taxon>
        <taxon>Bacillati</taxon>
        <taxon>Bacillota</taxon>
        <taxon>Bacilli</taxon>
        <taxon>Bacillales</taxon>
        <taxon>Bacillaceae</taxon>
        <taxon>Edaphobacillus</taxon>
    </lineage>
</organism>
<sequence length="230" mass="25768">MLEFPSKREYLSRSLFIRKGEDFVENVVISYFRVESEAFQALSELKKLSEYEDEAVLSQVGVLKKEHGNILLKDSFDTGKVSADDTLIGSIVGGLAGIIAGPLGVLLGVGIGGSVGLLADAADMKREAGLFWSMTLRMKDGDVAIVAVVQEKSEEPLNRIFGKFETVVERYPAAEIQEEIEHAREVQDDLEKQARNKMAEERSAMREKKVDEYKKKMQDDFLKLKERFNG</sequence>